<reference evidence="9 10" key="1">
    <citation type="submission" date="2017-01" db="EMBL/GenBank/DDBJ databases">
        <authorList>
            <person name="Varghese N."/>
            <person name="Submissions S."/>
        </authorList>
    </citation>
    <scope>NUCLEOTIDE SEQUENCE [LARGE SCALE GENOMIC DNA]</scope>
    <source>
        <strain evidence="9 10">ATCC 35905</strain>
    </source>
</reference>
<dbReference type="OrthoDB" id="9811823at2"/>
<organism evidence="9 10">
    <name type="scientific">Acidiphilium rubrum</name>
    <dbReference type="NCBI Taxonomy" id="526"/>
    <lineage>
        <taxon>Bacteria</taxon>
        <taxon>Pseudomonadati</taxon>
        <taxon>Pseudomonadota</taxon>
        <taxon>Alphaproteobacteria</taxon>
        <taxon>Acetobacterales</taxon>
        <taxon>Acidocellaceae</taxon>
        <taxon>Acidiphilium</taxon>
    </lineage>
</organism>
<dbReference type="GO" id="GO:0003723">
    <property type="term" value="F:RNA binding"/>
    <property type="evidence" value="ECO:0007669"/>
    <property type="project" value="InterPro"/>
</dbReference>
<evidence type="ECO:0000256" key="5">
    <source>
        <dbReference type="PIRSR" id="PIRSR001430-1"/>
    </source>
</evidence>
<dbReference type="PANTHER" id="PTHR11142">
    <property type="entry name" value="PSEUDOURIDYLATE SYNTHASE"/>
    <property type="match status" value="1"/>
</dbReference>
<dbReference type="CDD" id="cd02570">
    <property type="entry name" value="PseudoU_synth_EcTruA"/>
    <property type="match status" value="1"/>
</dbReference>
<dbReference type="GO" id="GO:0160147">
    <property type="term" value="F:tRNA pseudouridine(38-40) synthase activity"/>
    <property type="evidence" value="ECO:0007669"/>
    <property type="project" value="UniProtKB-EC"/>
</dbReference>
<proteinExistence type="inferred from homology"/>
<dbReference type="InterPro" id="IPR020097">
    <property type="entry name" value="PsdUridine_synth_TruA_a/b_dom"/>
</dbReference>
<comment type="subunit">
    <text evidence="4">Homodimer.</text>
</comment>
<dbReference type="InterPro" id="IPR020103">
    <property type="entry name" value="PsdUridine_synth_cat_dom_sf"/>
</dbReference>
<dbReference type="RefSeq" id="WP_035228838.1">
    <property type="nucleotide sequence ID" value="NZ_FTNE01000014.1"/>
</dbReference>
<dbReference type="GO" id="GO:0031119">
    <property type="term" value="P:tRNA pseudouridine synthesis"/>
    <property type="evidence" value="ECO:0007669"/>
    <property type="project" value="UniProtKB-UniRule"/>
</dbReference>
<dbReference type="Proteomes" id="UP000186308">
    <property type="component" value="Unassembled WGS sequence"/>
</dbReference>
<evidence type="ECO:0000256" key="7">
    <source>
        <dbReference type="RuleBase" id="RU003792"/>
    </source>
</evidence>
<dbReference type="Pfam" id="PF01416">
    <property type="entry name" value="PseudoU_synth_1"/>
    <property type="match status" value="2"/>
</dbReference>
<accession>A0A8G2CLL1</accession>
<comment type="caution">
    <text evidence="9">The sequence shown here is derived from an EMBL/GenBank/DDBJ whole genome shotgun (WGS) entry which is preliminary data.</text>
</comment>
<feature type="binding site" evidence="4 6">
    <location>
        <position position="113"/>
    </location>
    <ligand>
        <name>substrate</name>
    </ligand>
</feature>
<comment type="function">
    <text evidence="4">Formation of pseudouridine at positions 38, 39 and 40 in the anticodon stem and loop of transfer RNAs.</text>
</comment>
<evidence type="ECO:0000256" key="3">
    <source>
        <dbReference type="ARBA" id="ARBA00023235"/>
    </source>
</evidence>
<keyword evidence="3 4" id="KW-0413">Isomerase</keyword>
<dbReference type="HAMAP" id="MF_00171">
    <property type="entry name" value="TruA"/>
    <property type="match status" value="1"/>
</dbReference>
<dbReference type="InterPro" id="IPR020094">
    <property type="entry name" value="TruA/RsuA/RluB/E/F_N"/>
</dbReference>
<protein>
    <recommendedName>
        <fullName evidence="4">tRNA pseudouridine synthase A</fullName>
        <ecNumber evidence="4">5.4.99.12</ecNumber>
    </recommendedName>
    <alternativeName>
        <fullName evidence="4">tRNA pseudouridine(38-40) synthase</fullName>
    </alternativeName>
    <alternativeName>
        <fullName evidence="4">tRNA pseudouridylate synthase I</fullName>
    </alternativeName>
    <alternativeName>
        <fullName evidence="4">tRNA-uridine isomerase I</fullName>
    </alternativeName>
</protein>
<evidence type="ECO:0000256" key="1">
    <source>
        <dbReference type="ARBA" id="ARBA00009375"/>
    </source>
</evidence>
<dbReference type="NCBIfam" id="TIGR00071">
    <property type="entry name" value="hisT_truA"/>
    <property type="match status" value="1"/>
</dbReference>
<dbReference type="AlphaFoldDB" id="A0A8G2CLL1"/>
<dbReference type="InterPro" id="IPR020095">
    <property type="entry name" value="PsdUridine_synth_TruA_C"/>
</dbReference>
<sequence length="256" mass="27852">MTLFALKLEYDGRAFVGWQRQVNGVSVQQIVEQAAARLSGGPVAPSVAAGRTDSGVHAAGQVVLVDLPDRFNVHAVRNGLNFHMQPHAVVVLAASVVGDPAWSPRFSAIERSYRYVILNRPARPALVAGFVWHVRDPLDIVAMQQAADVLVGRHDFTSFRALACQAASPVRTVDRLNISRFEDRVIIDVAARSFLHHQVRNFVGTLKLVGTGHWSAARVTDVLLARNRAAAGPTAPAGGLTLMRVRYPEDPFADQQ</sequence>
<evidence type="ECO:0000313" key="10">
    <source>
        <dbReference type="Proteomes" id="UP000186308"/>
    </source>
</evidence>
<comment type="similarity">
    <text evidence="1 4 7">Belongs to the tRNA pseudouridine synthase TruA family.</text>
</comment>
<dbReference type="PIRSF" id="PIRSF001430">
    <property type="entry name" value="tRNA_psdUrid_synth"/>
    <property type="match status" value="1"/>
</dbReference>
<feature type="domain" description="Pseudouridine synthase I TruA alpha/beta" evidence="8">
    <location>
        <begin position="9"/>
        <end position="106"/>
    </location>
</feature>
<name>A0A8G2CLL1_ACIRU</name>
<feature type="domain" description="Pseudouridine synthase I TruA alpha/beta" evidence="8">
    <location>
        <begin position="146"/>
        <end position="248"/>
    </location>
</feature>
<dbReference type="Gene3D" id="3.30.70.580">
    <property type="entry name" value="Pseudouridine synthase I, catalytic domain, N-terminal subdomain"/>
    <property type="match status" value="1"/>
</dbReference>
<evidence type="ECO:0000313" key="9">
    <source>
        <dbReference type="EMBL" id="SIR04849.1"/>
    </source>
</evidence>
<evidence type="ECO:0000259" key="8">
    <source>
        <dbReference type="Pfam" id="PF01416"/>
    </source>
</evidence>
<comment type="caution">
    <text evidence="4">Lacks conserved residue(s) required for the propagation of feature annotation.</text>
</comment>
<evidence type="ECO:0000256" key="2">
    <source>
        <dbReference type="ARBA" id="ARBA00022694"/>
    </source>
</evidence>
<dbReference type="SUPFAM" id="SSF55120">
    <property type="entry name" value="Pseudouridine synthase"/>
    <property type="match status" value="1"/>
</dbReference>
<feature type="active site" description="Nucleophile" evidence="4 5">
    <location>
        <position position="53"/>
    </location>
</feature>
<comment type="catalytic activity">
    <reaction evidence="4 7">
        <text>uridine(38/39/40) in tRNA = pseudouridine(38/39/40) in tRNA</text>
        <dbReference type="Rhea" id="RHEA:22376"/>
        <dbReference type="Rhea" id="RHEA-COMP:10085"/>
        <dbReference type="Rhea" id="RHEA-COMP:10087"/>
        <dbReference type="ChEBI" id="CHEBI:65314"/>
        <dbReference type="ChEBI" id="CHEBI:65315"/>
        <dbReference type="EC" id="5.4.99.12"/>
    </reaction>
</comment>
<dbReference type="PANTHER" id="PTHR11142:SF0">
    <property type="entry name" value="TRNA PSEUDOURIDINE SYNTHASE-LIKE 1"/>
    <property type="match status" value="1"/>
</dbReference>
<keyword evidence="2 4" id="KW-0819">tRNA processing</keyword>
<gene>
    <name evidence="4" type="primary">truA</name>
    <name evidence="9" type="ORF">SAMN05421828_11448</name>
</gene>
<dbReference type="EC" id="5.4.99.12" evidence="4"/>
<dbReference type="Gene3D" id="3.30.70.660">
    <property type="entry name" value="Pseudouridine synthase I, catalytic domain, C-terminal subdomain"/>
    <property type="match status" value="1"/>
</dbReference>
<keyword evidence="10" id="KW-1185">Reference proteome</keyword>
<dbReference type="EMBL" id="FTNE01000014">
    <property type="protein sequence ID" value="SIR04849.1"/>
    <property type="molecule type" value="Genomic_DNA"/>
</dbReference>
<dbReference type="InterPro" id="IPR001406">
    <property type="entry name" value="PsdUridine_synth_TruA"/>
</dbReference>
<evidence type="ECO:0000256" key="6">
    <source>
        <dbReference type="PIRSR" id="PIRSR001430-2"/>
    </source>
</evidence>
<evidence type="ECO:0000256" key="4">
    <source>
        <dbReference type="HAMAP-Rule" id="MF_00171"/>
    </source>
</evidence>